<keyword evidence="2" id="KW-1185">Reference proteome</keyword>
<evidence type="ECO:0000313" key="2">
    <source>
        <dbReference type="Proteomes" id="UP001154322"/>
    </source>
</evidence>
<comment type="caution">
    <text evidence="1">The sequence shown here is derived from an EMBL/GenBank/DDBJ whole genome shotgun (WGS) entry which is preliminary data.</text>
</comment>
<gene>
    <name evidence="1" type="ORF">WJ0W_004631</name>
</gene>
<proteinExistence type="predicted"/>
<accession>A0ABN8U8B2</accession>
<organism evidence="1 2">
    <name type="scientific">Paenibacillus melissococcoides</name>
    <dbReference type="NCBI Taxonomy" id="2912268"/>
    <lineage>
        <taxon>Bacteria</taxon>
        <taxon>Bacillati</taxon>
        <taxon>Bacillota</taxon>
        <taxon>Bacilli</taxon>
        <taxon>Bacillales</taxon>
        <taxon>Paenibacillaceae</taxon>
        <taxon>Paenibacillus</taxon>
    </lineage>
</organism>
<dbReference type="EMBL" id="CALYLO010000007">
    <property type="protein sequence ID" value="CAH8247397.1"/>
    <property type="molecule type" value="Genomic_DNA"/>
</dbReference>
<dbReference type="Proteomes" id="UP001154322">
    <property type="component" value="Unassembled WGS sequence"/>
</dbReference>
<sequence>MNKQEARKKHDEVMRKFEEIADHYWECRKARSSGEMSEQEYNEKVELILQQQEAMKKEIYETMHVAIFGDHTENLQDA</sequence>
<reference evidence="1" key="1">
    <citation type="submission" date="2022-06" db="EMBL/GenBank/DDBJ databases">
        <authorList>
            <person name="Dietemann V."/>
            <person name="Ory F."/>
            <person name="Dainat B."/>
            <person name="Oberhansli S."/>
        </authorList>
    </citation>
    <scope>NUCLEOTIDE SEQUENCE</scope>
    <source>
        <strain evidence="1">Ena-SAMPLE-TAB-26-04-2022-14:26:32:270-5432</strain>
    </source>
</reference>
<protein>
    <submittedName>
        <fullName evidence="1">Uncharacterized protein</fullName>
    </submittedName>
</protein>
<dbReference type="RefSeq" id="WP_213428345.1">
    <property type="nucleotide sequence ID" value="NZ_AP031286.1"/>
</dbReference>
<evidence type="ECO:0000313" key="1">
    <source>
        <dbReference type="EMBL" id="CAH8247397.1"/>
    </source>
</evidence>
<name>A0ABN8U8B2_9BACL</name>